<dbReference type="PANTHER" id="PTHR42194">
    <property type="entry name" value="UPF0276 PROTEIN HI_1600"/>
    <property type="match status" value="1"/>
</dbReference>
<dbReference type="EMBL" id="PVNL01000118">
    <property type="protein sequence ID" value="PRQ00587.1"/>
    <property type="molecule type" value="Genomic_DNA"/>
</dbReference>
<reference evidence="1 2" key="1">
    <citation type="submission" date="2018-03" db="EMBL/GenBank/DDBJ databases">
        <title>Draft Genome Sequences of the Obligatory Marine Myxobacteria Enhygromyxa salina SWB007.</title>
        <authorList>
            <person name="Poehlein A."/>
            <person name="Moghaddam J.A."/>
            <person name="Harms H."/>
            <person name="Alanjari M."/>
            <person name="Koenig G.M."/>
            <person name="Daniel R."/>
            <person name="Schaeberle T.F."/>
        </authorList>
    </citation>
    <scope>NUCLEOTIDE SEQUENCE [LARGE SCALE GENOMIC DNA]</scope>
    <source>
        <strain evidence="1 2">SWB007</strain>
    </source>
</reference>
<proteinExistence type="predicted"/>
<accession>A0A2S9Y658</accession>
<protein>
    <submittedName>
        <fullName evidence="1">Uncharacterized protein</fullName>
    </submittedName>
</protein>
<name>A0A2S9Y658_9BACT</name>
<sequence length="301" mass="33654">MTNMRERLLDPSTPTGVGLGLRAEFMADVQQGLANDRVAFFEVSPENYMNRGGRVVRMFEDIAARHRLITHGLMMSLGSIEPFSDVYFKDLRGFLARHGSSWHSDHLCFSTEQGAVLHDLLPLPLDEVTATRVAGRIREAQDRLERPLAIENISYYLPMGRPQMSEAAFMTMVCEQADCGLLLDVNNVYVNSKNFGFDVREMVAGYPLERVIQLHVAGHTHWDRFDMFLDDHGATAEPTVHELLAWVVERTGPVPVLLERDKKIPPLAELLDEVTALQSTYDQALIRRGGAGHEPGVASVG</sequence>
<dbReference type="InterPro" id="IPR007801">
    <property type="entry name" value="MbnB/TglH/ChrH"/>
</dbReference>
<comment type="caution">
    <text evidence="1">The sequence shown here is derived from an EMBL/GenBank/DDBJ whole genome shotgun (WGS) entry which is preliminary data.</text>
</comment>
<dbReference type="NCBIfam" id="NF003818">
    <property type="entry name" value="PRK05409.1"/>
    <property type="match status" value="1"/>
</dbReference>
<gene>
    <name evidence="1" type="ORF">ENSA7_60820</name>
</gene>
<evidence type="ECO:0000313" key="1">
    <source>
        <dbReference type="EMBL" id="PRQ00587.1"/>
    </source>
</evidence>
<dbReference type="InterPro" id="IPR036237">
    <property type="entry name" value="Xyl_isomerase-like_sf"/>
</dbReference>
<dbReference type="AlphaFoldDB" id="A0A2S9Y658"/>
<dbReference type="SUPFAM" id="SSF51658">
    <property type="entry name" value="Xylose isomerase-like"/>
    <property type="match status" value="1"/>
</dbReference>
<dbReference type="Proteomes" id="UP000238823">
    <property type="component" value="Unassembled WGS sequence"/>
</dbReference>
<organism evidence="1 2">
    <name type="scientific">Enhygromyxa salina</name>
    <dbReference type="NCBI Taxonomy" id="215803"/>
    <lineage>
        <taxon>Bacteria</taxon>
        <taxon>Pseudomonadati</taxon>
        <taxon>Myxococcota</taxon>
        <taxon>Polyangia</taxon>
        <taxon>Nannocystales</taxon>
        <taxon>Nannocystaceae</taxon>
        <taxon>Enhygromyxa</taxon>
    </lineage>
</organism>
<dbReference type="Pfam" id="PF05114">
    <property type="entry name" value="MbnB_TglH_ChrH"/>
    <property type="match status" value="1"/>
</dbReference>
<evidence type="ECO:0000313" key="2">
    <source>
        <dbReference type="Proteomes" id="UP000238823"/>
    </source>
</evidence>
<dbReference type="PANTHER" id="PTHR42194:SF1">
    <property type="entry name" value="UPF0276 PROTEIN HI_1600"/>
    <property type="match status" value="1"/>
</dbReference>
<dbReference type="Gene3D" id="3.20.20.150">
    <property type="entry name" value="Divalent-metal-dependent TIM barrel enzymes"/>
    <property type="match status" value="1"/>
</dbReference>